<evidence type="ECO:0000313" key="1">
    <source>
        <dbReference type="EMBL" id="MSU81262.1"/>
    </source>
</evidence>
<dbReference type="InterPro" id="IPR010146">
    <property type="entry name" value="CRISPR-assoc_prot_Csn2-typ"/>
</dbReference>
<dbReference type="Proteomes" id="UP000433359">
    <property type="component" value="Unassembled WGS sequence"/>
</dbReference>
<dbReference type="AlphaFoldDB" id="A0A6N7Y059"/>
<dbReference type="InterPro" id="IPR038600">
    <property type="entry name" value="Csn2_sf"/>
</dbReference>
<proteinExistence type="predicted"/>
<protein>
    <submittedName>
        <fullName evidence="1">Type II-A CRISPR-associated protein Csn2</fullName>
    </submittedName>
</protein>
<gene>
    <name evidence="1" type="primary">csn2</name>
    <name evidence="1" type="ORF">FYJ25_02525</name>
</gene>
<dbReference type="Gene3D" id="3.40.50.11940">
    <property type="match status" value="1"/>
</dbReference>
<evidence type="ECO:0000313" key="2">
    <source>
        <dbReference type="Proteomes" id="UP000433359"/>
    </source>
</evidence>
<reference evidence="1 2" key="1">
    <citation type="submission" date="2019-08" db="EMBL/GenBank/DDBJ databases">
        <title>In-depth cultivation of the pig gut microbiome towards novel bacterial diversity and tailored functional studies.</title>
        <authorList>
            <person name="Wylensek D."/>
            <person name="Hitch T.C.A."/>
            <person name="Clavel T."/>
        </authorList>
    </citation>
    <scope>NUCLEOTIDE SEQUENCE [LARGE SCALE GENOMIC DNA]</scope>
    <source>
        <strain evidence="1 2">BSM-383-APC-4H</strain>
    </source>
</reference>
<accession>A0A6N7Y059</accession>
<sequence>MIFVSHQNGIESNLITGRINALILEDSEEYTYLVETLWNQIHKIEEKLLFYGKENELLDMSKRCDIIFSPRDLSFQNSKISKKLFAYLTEQIQMSGLNDEIIKNHAELLRLMDEVKNISEYTICIEEEYSLSDILKNGGIKLVDPEGSFCEKLIDYAKINYDFLKIDVLFLVGCKAYLKESDYYHLEKWTEYQSITIVLIEKDDNRLPLGINKYIIDKDKCVIH</sequence>
<name>A0A6N7Y059_9FIRM</name>
<dbReference type="NCBIfam" id="TIGR01866">
    <property type="entry name" value="cas_Csn2"/>
    <property type="match status" value="1"/>
</dbReference>
<comment type="caution">
    <text evidence="1">The sequence shown here is derived from an EMBL/GenBank/DDBJ whole genome shotgun (WGS) entry which is preliminary data.</text>
</comment>
<organism evidence="1 2">
    <name type="scientific">Anaerobutyricum soehngenii</name>
    <dbReference type="NCBI Taxonomy" id="105843"/>
    <lineage>
        <taxon>Bacteria</taxon>
        <taxon>Bacillati</taxon>
        <taxon>Bacillota</taxon>
        <taxon>Clostridia</taxon>
        <taxon>Lachnospirales</taxon>
        <taxon>Lachnospiraceae</taxon>
        <taxon>Anaerobutyricum</taxon>
    </lineage>
</organism>
<dbReference type="Pfam" id="PF09711">
    <property type="entry name" value="Cas_Csn2"/>
    <property type="match status" value="1"/>
</dbReference>
<dbReference type="EMBL" id="VULP01000003">
    <property type="protein sequence ID" value="MSU81262.1"/>
    <property type="molecule type" value="Genomic_DNA"/>
</dbReference>
<dbReference type="RefSeq" id="WP_154580455.1">
    <property type="nucleotide sequence ID" value="NZ_VULP01000003.1"/>
</dbReference>